<evidence type="ECO:0000313" key="16">
    <source>
        <dbReference type="Proteomes" id="UP000316253"/>
    </source>
</evidence>
<feature type="short sequence motif" description="RadA KNRFG motif" evidence="11">
    <location>
        <begin position="253"/>
        <end position="257"/>
    </location>
</feature>
<dbReference type="InterPro" id="IPR003593">
    <property type="entry name" value="AAA+_ATPase"/>
</dbReference>
<evidence type="ECO:0000256" key="2">
    <source>
        <dbReference type="ARBA" id="ARBA00022741"/>
    </source>
</evidence>
<comment type="caution">
    <text evidence="15">The sequence shown here is derived from an EMBL/GenBank/DDBJ whole genome shotgun (WGS) entry which is preliminary data.</text>
</comment>
<sequence length="446" mass="48012">MAKNTTTYVCDNCGESTLTWSGRCEHCQEWNTLKAFRQPVASSPRAGRTANLPPGQAETAPVTLAEISEQTNLRRQTNLAEFDRALGGGLVPGSVILLGGEPGIGKSTLLLQLASSQASALYVSGEESAEQIKLRASRLGQIRSDLKLMIATDTAQIADWLVKERPDLAIIDSIQTLYHPDFPSTPGSLVQVRESALCLQQLAKRLGITLILIGHVTKEGTVAGPRTLEHLVDVVLYLEGERQQPHRVLRSVKNRFGATDEIGIFEMTEGGMVDLTNPSKYFLAERQSESPGSVIAAALEGARPLLVEIQALTIKTNFGYPKRAASGLDLNRLNVLVAVLEKRAGLRLSDNDIYLNLIGGLRLNEPALDLPMAVAIVSAKLGKPVPSDLALFGEIGLSGELRSVSGLVARQTEAERMGLKVLKPAKQLRQALVQIFGSGLSQASDE</sequence>
<comment type="function">
    <text evidence="13">DNA-dependent ATPase involved in processing of recombination intermediates, plays a role in repairing DNA breaks. Stimulates the branch migration of RecA-mediated strand transfer reactions, allowing the 3' invading strand to extend heteroduplex DNA faster. Binds ssDNA in the presence of ADP but not other nucleotides, has ATPase activity that is stimulated by ssDNA and various branched DNA structures, but inhibited by SSB. Does not have RecA's homology-searching function.</text>
</comment>
<dbReference type="EMBL" id="VMFD01000020">
    <property type="protein sequence ID" value="TSC65968.1"/>
    <property type="molecule type" value="Genomic_DNA"/>
</dbReference>
<dbReference type="GO" id="GO:0005829">
    <property type="term" value="C:cytosol"/>
    <property type="evidence" value="ECO:0007669"/>
    <property type="project" value="TreeGrafter"/>
</dbReference>
<dbReference type="GO" id="GO:0003684">
    <property type="term" value="F:damaged DNA binding"/>
    <property type="evidence" value="ECO:0007669"/>
    <property type="project" value="InterPro"/>
</dbReference>
<dbReference type="CDD" id="cd01121">
    <property type="entry name" value="RadA_SMS_N"/>
    <property type="match status" value="1"/>
</dbReference>
<dbReference type="InterPro" id="IPR020568">
    <property type="entry name" value="Ribosomal_Su5_D2-typ_SF"/>
</dbReference>
<dbReference type="HAMAP" id="MF_01498">
    <property type="entry name" value="RadA_bact"/>
    <property type="match status" value="1"/>
</dbReference>
<accession>A0A554JCD3</accession>
<keyword evidence="9 11" id="KW-0238">DNA-binding</keyword>
<dbReference type="InterPro" id="IPR004504">
    <property type="entry name" value="DNA_repair_RadA"/>
</dbReference>
<evidence type="ECO:0000256" key="8">
    <source>
        <dbReference type="ARBA" id="ARBA00023016"/>
    </source>
</evidence>
<keyword evidence="3 11" id="KW-0227">DNA damage</keyword>
<dbReference type="FunFam" id="3.40.50.300:FF:000050">
    <property type="entry name" value="DNA repair protein RadA"/>
    <property type="match status" value="1"/>
</dbReference>
<evidence type="ECO:0000256" key="12">
    <source>
        <dbReference type="NCBIfam" id="TIGR00416"/>
    </source>
</evidence>
<evidence type="ECO:0000256" key="6">
    <source>
        <dbReference type="ARBA" id="ARBA00022833"/>
    </source>
</evidence>
<protein>
    <recommendedName>
        <fullName evidence="11 12">DNA repair protein RadA</fullName>
    </recommendedName>
</protein>
<dbReference type="PROSITE" id="PS50162">
    <property type="entry name" value="RECA_2"/>
    <property type="match status" value="1"/>
</dbReference>
<evidence type="ECO:0000259" key="14">
    <source>
        <dbReference type="PROSITE" id="PS50162"/>
    </source>
</evidence>
<dbReference type="Pfam" id="PF18073">
    <property type="entry name" value="Zn_ribbon_LapB"/>
    <property type="match status" value="1"/>
</dbReference>
<dbReference type="GO" id="GO:0140664">
    <property type="term" value="F:ATP-dependent DNA damage sensor activity"/>
    <property type="evidence" value="ECO:0007669"/>
    <property type="project" value="InterPro"/>
</dbReference>
<organism evidence="15 16">
    <name type="scientific">Candidatus Berkelbacteria bacterium Gr01-1014_85</name>
    <dbReference type="NCBI Taxonomy" id="2017150"/>
    <lineage>
        <taxon>Bacteria</taxon>
        <taxon>Candidatus Berkelbacteria</taxon>
    </lineage>
</organism>
<dbReference type="Gene3D" id="3.30.230.10">
    <property type="match status" value="1"/>
</dbReference>
<comment type="domain">
    <text evidence="11">The middle region has homology to RecA with ATPase motifs including the RadA KNRFG motif, while the C-terminus is homologous to Lon protease.</text>
</comment>
<feature type="domain" description="RecA family profile 1" evidence="14">
    <location>
        <begin position="71"/>
        <end position="216"/>
    </location>
</feature>
<reference evidence="15 16" key="1">
    <citation type="submission" date="2017-08" db="EMBL/GenBank/DDBJ databases">
        <title>Mechanisms for carbon and nitrogen cycling indicate functional differentiation within the Candidate Phyla Radiation.</title>
        <authorList>
            <person name="Danczak R.E."/>
            <person name="Johnston M.D."/>
            <person name="Kenah C."/>
            <person name="Slattery M."/>
            <person name="Wrighton K.C."/>
            <person name="Wilkins M.J."/>
        </authorList>
    </citation>
    <scope>NUCLEOTIDE SEQUENCE [LARGE SCALE GENOMIC DNA]</scope>
    <source>
        <strain evidence="15">Gr01-1014_85</strain>
    </source>
</reference>
<feature type="binding site" evidence="11">
    <location>
        <begin position="100"/>
        <end position="107"/>
    </location>
    <ligand>
        <name>ATP</name>
        <dbReference type="ChEBI" id="CHEBI:30616"/>
    </ligand>
</feature>
<dbReference type="GO" id="GO:0008270">
    <property type="term" value="F:zinc ion binding"/>
    <property type="evidence" value="ECO:0007669"/>
    <property type="project" value="UniProtKB-KW"/>
</dbReference>
<keyword evidence="1 11" id="KW-0479">Metal-binding</keyword>
<evidence type="ECO:0000256" key="10">
    <source>
        <dbReference type="ARBA" id="ARBA00023204"/>
    </source>
</evidence>
<evidence type="ECO:0000256" key="7">
    <source>
        <dbReference type="ARBA" id="ARBA00022840"/>
    </source>
</evidence>
<dbReference type="Gene3D" id="3.40.50.300">
    <property type="entry name" value="P-loop containing nucleotide triphosphate hydrolases"/>
    <property type="match status" value="1"/>
</dbReference>
<evidence type="ECO:0000256" key="4">
    <source>
        <dbReference type="ARBA" id="ARBA00022771"/>
    </source>
</evidence>
<evidence type="ECO:0000256" key="3">
    <source>
        <dbReference type="ARBA" id="ARBA00022763"/>
    </source>
</evidence>
<keyword evidence="4 13" id="KW-0863">Zinc-finger</keyword>
<evidence type="ECO:0000256" key="11">
    <source>
        <dbReference type="HAMAP-Rule" id="MF_01498"/>
    </source>
</evidence>
<dbReference type="GO" id="GO:0005524">
    <property type="term" value="F:ATP binding"/>
    <property type="evidence" value="ECO:0007669"/>
    <property type="project" value="UniProtKB-UniRule"/>
</dbReference>
<dbReference type="InterPro" id="IPR041166">
    <property type="entry name" value="Rubredoxin_2"/>
</dbReference>
<evidence type="ECO:0000313" key="15">
    <source>
        <dbReference type="EMBL" id="TSC65968.1"/>
    </source>
</evidence>
<dbReference type="SMART" id="SM00382">
    <property type="entry name" value="AAA"/>
    <property type="match status" value="1"/>
</dbReference>
<dbReference type="PANTHER" id="PTHR32472">
    <property type="entry name" value="DNA REPAIR PROTEIN RADA"/>
    <property type="match status" value="1"/>
</dbReference>
<evidence type="ECO:0000256" key="5">
    <source>
        <dbReference type="ARBA" id="ARBA00022801"/>
    </source>
</evidence>
<dbReference type="PANTHER" id="PTHR32472:SF10">
    <property type="entry name" value="DNA REPAIR PROTEIN RADA-LIKE PROTEIN"/>
    <property type="match status" value="1"/>
</dbReference>
<dbReference type="GO" id="GO:0000725">
    <property type="term" value="P:recombinational repair"/>
    <property type="evidence" value="ECO:0007669"/>
    <property type="project" value="UniProtKB-UniRule"/>
</dbReference>
<dbReference type="InterPro" id="IPR014721">
    <property type="entry name" value="Ribsml_uS5_D2-typ_fold_subgr"/>
</dbReference>
<dbReference type="Pfam" id="PF13481">
    <property type="entry name" value="AAA_25"/>
    <property type="match status" value="1"/>
</dbReference>
<dbReference type="InterPro" id="IPR020588">
    <property type="entry name" value="RecA_ATP-bd"/>
</dbReference>
<name>A0A554JCD3_9BACT</name>
<comment type="similarity">
    <text evidence="11 13">Belongs to the RecA family. RadA subfamily.</text>
</comment>
<gene>
    <name evidence="11" type="primary">radA</name>
    <name evidence="15" type="ORF">CEO22_276</name>
</gene>
<keyword evidence="8 11" id="KW-0346">Stress response</keyword>
<keyword evidence="2 11" id="KW-0547">Nucleotide-binding</keyword>
<proteinExistence type="inferred from homology"/>
<dbReference type="SUPFAM" id="SSF52540">
    <property type="entry name" value="P-loop containing nucleoside triphosphate hydrolases"/>
    <property type="match status" value="1"/>
</dbReference>
<evidence type="ECO:0000256" key="9">
    <source>
        <dbReference type="ARBA" id="ARBA00023125"/>
    </source>
</evidence>
<keyword evidence="6 13" id="KW-0862">Zinc</keyword>
<dbReference type="SUPFAM" id="SSF54211">
    <property type="entry name" value="Ribosomal protein S5 domain 2-like"/>
    <property type="match status" value="1"/>
</dbReference>
<feature type="region of interest" description="Lon-protease-like" evidence="11">
    <location>
        <begin position="352"/>
        <end position="446"/>
    </location>
</feature>
<dbReference type="GO" id="GO:0016787">
    <property type="term" value="F:hydrolase activity"/>
    <property type="evidence" value="ECO:0007669"/>
    <property type="project" value="UniProtKB-KW"/>
</dbReference>
<keyword evidence="7 11" id="KW-0067">ATP-binding</keyword>
<dbReference type="Proteomes" id="UP000316253">
    <property type="component" value="Unassembled WGS sequence"/>
</dbReference>
<dbReference type="InterPro" id="IPR027417">
    <property type="entry name" value="P-loop_NTPase"/>
</dbReference>
<dbReference type="Pfam" id="PF13541">
    <property type="entry name" value="ChlI"/>
    <property type="match status" value="1"/>
</dbReference>
<evidence type="ECO:0000256" key="1">
    <source>
        <dbReference type="ARBA" id="ARBA00022723"/>
    </source>
</evidence>
<dbReference type="NCBIfam" id="TIGR00416">
    <property type="entry name" value="sms"/>
    <property type="match status" value="1"/>
</dbReference>
<dbReference type="PRINTS" id="PR01874">
    <property type="entry name" value="DNAREPAIRADA"/>
</dbReference>
<keyword evidence="10 11" id="KW-0234">DNA repair</keyword>
<comment type="function">
    <text evidence="11">Plays a role in repairing double-strand DNA breaks, probably involving stabilizing or processing branched DNA or blocked replication forks.</text>
</comment>
<dbReference type="AlphaFoldDB" id="A0A554JCD3"/>
<keyword evidence="5" id="KW-0378">Hydrolase</keyword>
<evidence type="ECO:0000256" key="13">
    <source>
        <dbReference type="RuleBase" id="RU003555"/>
    </source>
</evidence>